<dbReference type="OrthoDB" id="5424209at2759"/>
<dbReference type="InParanoid" id="B0CT22"/>
<protein>
    <submittedName>
        <fullName evidence="2">Predicted protein</fullName>
    </submittedName>
</protein>
<feature type="region of interest" description="Disordered" evidence="1">
    <location>
        <begin position="1"/>
        <end position="24"/>
    </location>
</feature>
<proteinExistence type="predicted"/>
<gene>
    <name evidence="2" type="ORF">LACBIDRAFT_321485</name>
</gene>
<dbReference type="Proteomes" id="UP000001194">
    <property type="component" value="Unassembled WGS sequence"/>
</dbReference>
<organism evidence="3">
    <name type="scientific">Laccaria bicolor (strain S238N-H82 / ATCC MYA-4686)</name>
    <name type="common">Bicoloured deceiver</name>
    <name type="synonym">Laccaria laccata var. bicolor</name>
    <dbReference type="NCBI Taxonomy" id="486041"/>
    <lineage>
        <taxon>Eukaryota</taxon>
        <taxon>Fungi</taxon>
        <taxon>Dikarya</taxon>
        <taxon>Basidiomycota</taxon>
        <taxon>Agaricomycotina</taxon>
        <taxon>Agaricomycetes</taxon>
        <taxon>Agaricomycetidae</taxon>
        <taxon>Agaricales</taxon>
        <taxon>Agaricineae</taxon>
        <taxon>Hydnangiaceae</taxon>
        <taxon>Laccaria</taxon>
    </lineage>
</organism>
<name>B0CT22_LACBS</name>
<sequence length="589" mass="65343">MSTLLYSNTTTGPHSDSPLLTSPNLPPVSETEAKVWYYGLPSRPNLIARTGSVLFKLVPSYDAGFPGHPETKELRIVGEHKIQDVWESELARKIHALLDEKQVDWTSTDVVRIAAIDEREVLRNNLVLWIGVVPESLSYERGIDVALRCKRVLVDDYGIEDVDVEIRTSSVVKAASDARPRMFEPALCCEDNEKMLEEMEPLAYTLGIPICGRDTQEVEGTAGFFLNEKGDGEGEGGRLLLVTARHVVLPDLDDDEDFERKEEREERKPRDVLVLNDTSFKKHVAAVEKAIRSEDSTIDYSKRYLASLLNETGERAERGRKAAQKEGEQAEKAAELLTDYRVEVLQHWATEDNRVLGHVIYSPPMDVDSTSGYARDVAVIAVDPDKVDPASFPGNMIDLGGERSRIDLILMMPRNSKNVHPFSYSSFSSKLGLKGIVPDEEMRKPVDYDEDGNPCIAVLMRGATSGIKIGHANSIFSYTRDDKGRVSKQWPILPIPKAKLRGSSYDRRCTTFGKVGDSGAVVVDAVGRVGGIVACGAGDRKCEFDVTYVTPVGAVLEFVKAGKGLEEVKMREGPDEKTLRKLFLEEEIV</sequence>
<dbReference type="GeneID" id="6070397"/>
<evidence type="ECO:0000313" key="2">
    <source>
        <dbReference type="EMBL" id="EDR13864.1"/>
    </source>
</evidence>
<dbReference type="KEGG" id="lbc:LACBIDRAFT_321485"/>
<feature type="compositionally biased region" description="Polar residues" evidence="1">
    <location>
        <begin position="1"/>
        <end position="23"/>
    </location>
</feature>
<evidence type="ECO:0000256" key="1">
    <source>
        <dbReference type="SAM" id="MobiDB-lite"/>
    </source>
</evidence>
<accession>B0CT22</accession>
<keyword evidence="3" id="KW-1185">Reference proteome</keyword>
<dbReference type="AlphaFoldDB" id="B0CT22"/>
<dbReference type="SUPFAM" id="SSF50494">
    <property type="entry name" value="Trypsin-like serine proteases"/>
    <property type="match status" value="1"/>
</dbReference>
<dbReference type="HOGENOM" id="CLU_024804_0_0_1"/>
<dbReference type="EMBL" id="DS547092">
    <property type="protein sequence ID" value="EDR13864.1"/>
    <property type="molecule type" value="Genomic_DNA"/>
</dbReference>
<evidence type="ECO:0000313" key="3">
    <source>
        <dbReference type="Proteomes" id="UP000001194"/>
    </source>
</evidence>
<dbReference type="InterPro" id="IPR009003">
    <property type="entry name" value="Peptidase_S1_PA"/>
</dbReference>
<dbReference type="RefSeq" id="XP_001874423.1">
    <property type="nucleotide sequence ID" value="XM_001874388.1"/>
</dbReference>
<reference evidence="2 3" key="1">
    <citation type="journal article" date="2008" name="Nature">
        <title>The genome of Laccaria bicolor provides insights into mycorrhizal symbiosis.</title>
        <authorList>
            <person name="Martin F."/>
            <person name="Aerts A."/>
            <person name="Ahren D."/>
            <person name="Brun A."/>
            <person name="Danchin E.G.J."/>
            <person name="Duchaussoy F."/>
            <person name="Gibon J."/>
            <person name="Kohler A."/>
            <person name="Lindquist E."/>
            <person name="Pereda V."/>
            <person name="Salamov A."/>
            <person name="Shapiro H.J."/>
            <person name="Wuyts J."/>
            <person name="Blaudez D."/>
            <person name="Buee M."/>
            <person name="Brokstein P."/>
            <person name="Canbaeck B."/>
            <person name="Cohen D."/>
            <person name="Courty P.E."/>
            <person name="Coutinho P.M."/>
            <person name="Delaruelle C."/>
            <person name="Detter J.C."/>
            <person name="Deveau A."/>
            <person name="DiFazio S."/>
            <person name="Duplessis S."/>
            <person name="Fraissinet-Tachet L."/>
            <person name="Lucic E."/>
            <person name="Frey-Klett P."/>
            <person name="Fourrey C."/>
            <person name="Feussner I."/>
            <person name="Gay G."/>
            <person name="Grimwood J."/>
            <person name="Hoegger P.J."/>
            <person name="Jain P."/>
            <person name="Kilaru S."/>
            <person name="Labbe J."/>
            <person name="Lin Y.C."/>
            <person name="Legue V."/>
            <person name="Le Tacon F."/>
            <person name="Marmeisse R."/>
            <person name="Melayah D."/>
            <person name="Montanini B."/>
            <person name="Muratet M."/>
            <person name="Nehls U."/>
            <person name="Niculita-Hirzel H."/>
            <person name="Oudot-Le Secq M.P."/>
            <person name="Peter M."/>
            <person name="Quesneville H."/>
            <person name="Rajashekar B."/>
            <person name="Reich M."/>
            <person name="Rouhier N."/>
            <person name="Schmutz J."/>
            <person name="Yin T."/>
            <person name="Chalot M."/>
            <person name="Henrissat B."/>
            <person name="Kuees U."/>
            <person name="Lucas S."/>
            <person name="Van de Peer Y."/>
            <person name="Podila G.K."/>
            <person name="Polle A."/>
            <person name="Pukkila P.J."/>
            <person name="Richardson P.M."/>
            <person name="Rouze P."/>
            <person name="Sanders I.R."/>
            <person name="Stajich J.E."/>
            <person name="Tunlid A."/>
            <person name="Tuskan G."/>
            <person name="Grigoriev I.V."/>
        </authorList>
    </citation>
    <scope>NUCLEOTIDE SEQUENCE [LARGE SCALE GENOMIC DNA]</scope>
    <source>
        <strain evidence="3">S238N-H82 / ATCC MYA-4686</strain>
    </source>
</reference>